<accession>A0A371DEK0</accession>
<proteinExistence type="predicted"/>
<protein>
    <recommendedName>
        <fullName evidence="2">BTB domain-containing protein</fullName>
    </recommendedName>
</protein>
<dbReference type="InterPro" id="IPR011333">
    <property type="entry name" value="SKP1/BTB/POZ_sf"/>
</dbReference>
<organism evidence="3 4">
    <name type="scientific">Lentinus brumalis</name>
    <dbReference type="NCBI Taxonomy" id="2498619"/>
    <lineage>
        <taxon>Eukaryota</taxon>
        <taxon>Fungi</taxon>
        <taxon>Dikarya</taxon>
        <taxon>Basidiomycota</taxon>
        <taxon>Agaricomycotina</taxon>
        <taxon>Agaricomycetes</taxon>
        <taxon>Polyporales</taxon>
        <taxon>Polyporaceae</taxon>
        <taxon>Lentinus</taxon>
    </lineage>
</organism>
<sequence>MSSVGTVTSPSEPESARKAPPPFDKSSADIALRSADLVDFLVHSHILIVASSVFEAILSLPHTPSQDARTVDGRPVIVLTEDSNTIETLLLMCYPVEKEEVSRTVSEMELYLKAALKYEMSLPVAILTKDLRAAASEAPLSVWAAACRIGVESMAHHAASLALRLKLDLTSQQLDLLEGVSAADYFRLRQFHRLRGKVDDTFRLLTPPLVDDPRPLKEAVLSTLPPREILPDMPYPDLICRSSDDVDFQVHRAFLSVASPALYSRIRNVLSVRDESGDSTTSLPVLELEESSRVLAALLRMCYPTITDLPSHPDDYAALLSAAEKYQMARVQDDIRKQWRLVAQPAPSEAYLTASRMGWMEGAKVAARFTLERKSLAEVYHPSMERTRARVYHSLLLFHESSGTMLRNKLQEQAGWSHNVGPWQSSPAPECTPSFASRWELEDLQGDFHPWEQAEVPAQMFDLSPPEFTPENSDHGLLSPAAAHAALVKIIITSESDSTNLKCRRCGISVKDRLKNMRDKLQHTDSEIASLEDALTIQ</sequence>
<dbReference type="Proteomes" id="UP000256964">
    <property type="component" value="Unassembled WGS sequence"/>
</dbReference>
<feature type="domain" description="BTB" evidence="2">
    <location>
        <begin position="236"/>
        <end position="311"/>
    </location>
</feature>
<evidence type="ECO:0000313" key="4">
    <source>
        <dbReference type="Proteomes" id="UP000256964"/>
    </source>
</evidence>
<dbReference type="Pfam" id="PF00651">
    <property type="entry name" value="BTB"/>
    <property type="match status" value="1"/>
</dbReference>
<dbReference type="OrthoDB" id="3164835at2759"/>
<gene>
    <name evidence="3" type="ORF">OH76DRAFT_1471298</name>
</gene>
<dbReference type="PROSITE" id="PS50097">
    <property type="entry name" value="BTB"/>
    <property type="match status" value="1"/>
</dbReference>
<evidence type="ECO:0000259" key="2">
    <source>
        <dbReference type="PROSITE" id="PS50097"/>
    </source>
</evidence>
<keyword evidence="4" id="KW-1185">Reference proteome</keyword>
<dbReference type="InterPro" id="IPR000210">
    <property type="entry name" value="BTB/POZ_dom"/>
</dbReference>
<dbReference type="Gene3D" id="3.30.710.10">
    <property type="entry name" value="Potassium Channel Kv1.1, Chain A"/>
    <property type="match status" value="2"/>
</dbReference>
<feature type="compositionally biased region" description="Polar residues" evidence="1">
    <location>
        <begin position="1"/>
        <end position="12"/>
    </location>
</feature>
<dbReference type="STRING" id="139420.A0A371DEK0"/>
<reference evidence="3 4" key="1">
    <citation type="journal article" date="2018" name="Biotechnol. Biofuels">
        <title>Integrative visual omics of the white-rot fungus Polyporus brumalis exposes the biotechnological potential of its oxidative enzymes for delignifying raw plant biomass.</title>
        <authorList>
            <person name="Miyauchi S."/>
            <person name="Rancon A."/>
            <person name="Drula E."/>
            <person name="Hage H."/>
            <person name="Chaduli D."/>
            <person name="Favel A."/>
            <person name="Grisel S."/>
            <person name="Henrissat B."/>
            <person name="Herpoel-Gimbert I."/>
            <person name="Ruiz-Duenas F.J."/>
            <person name="Chevret D."/>
            <person name="Hainaut M."/>
            <person name="Lin J."/>
            <person name="Wang M."/>
            <person name="Pangilinan J."/>
            <person name="Lipzen A."/>
            <person name="Lesage-Meessen L."/>
            <person name="Navarro D."/>
            <person name="Riley R."/>
            <person name="Grigoriev I.V."/>
            <person name="Zhou S."/>
            <person name="Raouche S."/>
            <person name="Rosso M.N."/>
        </authorList>
    </citation>
    <scope>NUCLEOTIDE SEQUENCE [LARGE SCALE GENOMIC DNA]</scope>
    <source>
        <strain evidence="3 4">BRFM 1820</strain>
    </source>
</reference>
<evidence type="ECO:0000313" key="3">
    <source>
        <dbReference type="EMBL" id="RDX50957.1"/>
    </source>
</evidence>
<dbReference type="SMART" id="SM00225">
    <property type="entry name" value="BTB"/>
    <property type="match status" value="2"/>
</dbReference>
<feature type="region of interest" description="Disordered" evidence="1">
    <location>
        <begin position="1"/>
        <end position="23"/>
    </location>
</feature>
<dbReference type="SUPFAM" id="SSF54695">
    <property type="entry name" value="POZ domain"/>
    <property type="match status" value="1"/>
</dbReference>
<name>A0A371DEK0_9APHY</name>
<evidence type="ECO:0000256" key="1">
    <source>
        <dbReference type="SAM" id="MobiDB-lite"/>
    </source>
</evidence>
<dbReference type="EMBL" id="KZ857397">
    <property type="protein sequence ID" value="RDX50957.1"/>
    <property type="molecule type" value="Genomic_DNA"/>
</dbReference>
<dbReference type="CDD" id="cd18186">
    <property type="entry name" value="BTB_POZ_ZBTB_KLHL-like"/>
    <property type="match status" value="1"/>
</dbReference>
<dbReference type="AlphaFoldDB" id="A0A371DEK0"/>